<dbReference type="PaxDb" id="3055-EDP04559"/>
<gene>
    <name evidence="3" type="ORF">CHLRE_16g682850v5</name>
</gene>
<feature type="compositionally biased region" description="Low complexity" evidence="2">
    <location>
        <begin position="347"/>
        <end position="370"/>
    </location>
</feature>
<evidence type="ECO:0000256" key="1">
    <source>
        <dbReference type="SAM" id="Coils"/>
    </source>
</evidence>
<dbReference type="AlphaFoldDB" id="A0A2K3CUY1"/>
<keyword evidence="1" id="KW-0175">Coiled coil</keyword>
<feature type="compositionally biased region" description="Low complexity" evidence="2">
    <location>
        <begin position="291"/>
        <end position="305"/>
    </location>
</feature>
<dbReference type="STRING" id="3055.A0A2K3CUY1"/>
<protein>
    <submittedName>
        <fullName evidence="3">Uncharacterized protein</fullName>
    </submittedName>
</protein>
<feature type="compositionally biased region" description="Polar residues" evidence="2">
    <location>
        <begin position="590"/>
        <end position="617"/>
    </location>
</feature>
<dbReference type="RefSeq" id="XP_042915978.1">
    <property type="nucleotide sequence ID" value="XM_043071476.1"/>
</dbReference>
<dbReference type="OMA" id="RETHEFW"/>
<evidence type="ECO:0000256" key="2">
    <source>
        <dbReference type="SAM" id="MobiDB-lite"/>
    </source>
</evidence>
<feature type="region of interest" description="Disordered" evidence="2">
    <location>
        <begin position="446"/>
        <end position="848"/>
    </location>
</feature>
<organism evidence="3 4">
    <name type="scientific">Chlamydomonas reinhardtii</name>
    <name type="common">Chlamydomonas smithii</name>
    <dbReference type="NCBI Taxonomy" id="3055"/>
    <lineage>
        <taxon>Eukaryota</taxon>
        <taxon>Viridiplantae</taxon>
        <taxon>Chlorophyta</taxon>
        <taxon>core chlorophytes</taxon>
        <taxon>Chlorophyceae</taxon>
        <taxon>CS clade</taxon>
        <taxon>Chlamydomonadales</taxon>
        <taxon>Chlamydomonadaceae</taxon>
        <taxon>Chlamydomonas</taxon>
    </lineage>
</organism>
<feature type="region of interest" description="Disordered" evidence="2">
    <location>
        <begin position="202"/>
        <end position="428"/>
    </location>
</feature>
<dbReference type="GeneID" id="5717587"/>
<dbReference type="EMBL" id="CM008977">
    <property type="protein sequence ID" value="PNW72089.1"/>
    <property type="molecule type" value="Genomic_DNA"/>
</dbReference>
<dbReference type="KEGG" id="cre:CHLRE_16g682850v5"/>
<dbReference type="Proteomes" id="UP000006906">
    <property type="component" value="Chromosome 16"/>
</dbReference>
<feature type="coiled-coil region" evidence="1">
    <location>
        <begin position="105"/>
        <end position="134"/>
    </location>
</feature>
<reference evidence="3 4" key="1">
    <citation type="journal article" date="2007" name="Science">
        <title>The Chlamydomonas genome reveals the evolution of key animal and plant functions.</title>
        <authorList>
            <person name="Merchant S.S."/>
            <person name="Prochnik S.E."/>
            <person name="Vallon O."/>
            <person name="Harris E.H."/>
            <person name="Karpowicz S.J."/>
            <person name="Witman G.B."/>
            <person name="Terry A."/>
            <person name="Salamov A."/>
            <person name="Fritz-Laylin L.K."/>
            <person name="Marechal-Drouard L."/>
            <person name="Marshall W.F."/>
            <person name="Qu L.H."/>
            <person name="Nelson D.R."/>
            <person name="Sanderfoot A.A."/>
            <person name="Spalding M.H."/>
            <person name="Kapitonov V.V."/>
            <person name="Ren Q."/>
            <person name="Ferris P."/>
            <person name="Lindquist E."/>
            <person name="Shapiro H."/>
            <person name="Lucas S.M."/>
            <person name="Grimwood J."/>
            <person name="Schmutz J."/>
            <person name="Cardol P."/>
            <person name="Cerutti H."/>
            <person name="Chanfreau G."/>
            <person name="Chen C.L."/>
            <person name="Cognat V."/>
            <person name="Croft M.T."/>
            <person name="Dent R."/>
            <person name="Dutcher S."/>
            <person name="Fernandez E."/>
            <person name="Fukuzawa H."/>
            <person name="Gonzalez-Ballester D."/>
            <person name="Gonzalez-Halphen D."/>
            <person name="Hallmann A."/>
            <person name="Hanikenne M."/>
            <person name="Hippler M."/>
            <person name="Inwood W."/>
            <person name="Jabbari K."/>
            <person name="Kalanon M."/>
            <person name="Kuras R."/>
            <person name="Lefebvre P.A."/>
            <person name="Lemaire S.D."/>
            <person name="Lobanov A.V."/>
            <person name="Lohr M."/>
            <person name="Manuell A."/>
            <person name="Meier I."/>
            <person name="Mets L."/>
            <person name="Mittag M."/>
            <person name="Mittelmeier T."/>
            <person name="Moroney J.V."/>
            <person name="Moseley J."/>
            <person name="Napoli C."/>
            <person name="Nedelcu A.M."/>
            <person name="Niyogi K."/>
            <person name="Novoselov S.V."/>
            <person name="Paulsen I.T."/>
            <person name="Pazour G."/>
            <person name="Purton S."/>
            <person name="Ral J.P."/>
            <person name="Riano-Pachon D.M."/>
            <person name="Riekhof W."/>
            <person name="Rymarquis L."/>
            <person name="Schroda M."/>
            <person name="Stern D."/>
            <person name="Umen J."/>
            <person name="Willows R."/>
            <person name="Wilson N."/>
            <person name="Zimmer S.L."/>
            <person name="Allmer J."/>
            <person name="Balk J."/>
            <person name="Bisova K."/>
            <person name="Chen C.J."/>
            <person name="Elias M."/>
            <person name="Gendler K."/>
            <person name="Hauser C."/>
            <person name="Lamb M.R."/>
            <person name="Ledford H."/>
            <person name="Long J.C."/>
            <person name="Minagawa J."/>
            <person name="Page M.D."/>
            <person name="Pan J."/>
            <person name="Pootakham W."/>
            <person name="Roje S."/>
            <person name="Rose A."/>
            <person name="Stahlberg E."/>
            <person name="Terauchi A.M."/>
            <person name="Yang P."/>
            <person name="Ball S."/>
            <person name="Bowler C."/>
            <person name="Dieckmann C.L."/>
            <person name="Gladyshev V.N."/>
            <person name="Green P."/>
            <person name="Jorgensen R."/>
            <person name="Mayfield S."/>
            <person name="Mueller-Roeber B."/>
            <person name="Rajamani S."/>
            <person name="Sayre R.T."/>
            <person name="Brokstein P."/>
            <person name="Dubchak I."/>
            <person name="Goodstein D."/>
            <person name="Hornick L."/>
            <person name="Huang Y.W."/>
            <person name="Jhaveri J."/>
            <person name="Luo Y."/>
            <person name="Martinez D."/>
            <person name="Ngau W.C."/>
            <person name="Otillar B."/>
            <person name="Poliakov A."/>
            <person name="Porter A."/>
            <person name="Szajkowski L."/>
            <person name="Werner G."/>
            <person name="Zhou K."/>
            <person name="Grigoriev I.V."/>
            <person name="Rokhsar D.S."/>
            <person name="Grossman A.R."/>
        </authorList>
    </citation>
    <scope>NUCLEOTIDE SEQUENCE [LARGE SCALE GENOMIC DNA]</scope>
    <source>
        <strain evidence="4">CC-503</strain>
    </source>
</reference>
<evidence type="ECO:0000313" key="4">
    <source>
        <dbReference type="Proteomes" id="UP000006906"/>
    </source>
</evidence>
<accession>A0A2K3CUY1</accession>
<feature type="compositionally biased region" description="Low complexity" evidence="2">
    <location>
        <begin position="788"/>
        <end position="804"/>
    </location>
</feature>
<dbReference type="OrthoDB" id="550597at2759"/>
<name>A0A2K3CUY1_CHLRE</name>
<proteinExistence type="predicted"/>
<feature type="compositionally biased region" description="Low complexity" evidence="2">
    <location>
        <begin position="685"/>
        <end position="749"/>
    </location>
</feature>
<evidence type="ECO:0000313" key="3">
    <source>
        <dbReference type="EMBL" id="PNW72089.1"/>
    </source>
</evidence>
<dbReference type="ExpressionAtlas" id="A0A2K3CUY1">
    <property type="expression patterns" value="baseline"/>
</dbReference>
<keyword evidence="4" id="KW-1185">Reference proteome</keyword>
<sequence>MKHTGVRKTQSDINKRLGYFTTPGEPRLIGSFGYTSPSYTDLKPAAPAARVATKPHGLTTAGVTLRPIKGGSAGATRSMLSERDIEFLRERDADNQQVFEVWSQRKQLELQLEKEEAERRRADADARFEAREQAIQEVNSSAMKQWTQKKVKQQRADAEDSYLRQIKLRALAAYQARINNAYEAKSKKREQGFEVRTDVGVLPPSFEGFTHKPQRGLAGERSNKSLSSRSPGKEKSTASYRSGGEAEEEASIMALMGGRHPIPNHSSRRAVSETHPPGHGLAALGGGAGSNSGMAAEPSFASVARAGGGGSRSGSPKTLPPLAGHPFGAQSGQHADVAPVAEDSSEGAQAAGRSVSRSSSTVPVAVVPPALESAYAPKPGERESGSADGGGYSESTGEAGDEDDRSAARATRGVPPGGDAGSDAGPVLHAGAGLMAAYGGAPRAQHNTLTLEAEPSQASSAPAPASGAASRQESLVSAPAAASRQESLASAPGAASRQESLASAAPAGPAPPSRAASMAASSAAPGAASRQESLASVSAPAAASRQESLASVSAPAPASRQESLASASALAGASRQESLASASAPVAASRQESLTQASGSASRQESLAQASGAASRQESLKAGGLEQAQEPEPAQQSDEAVGPGGPAPPSRSASQAASRADPASRQASMSATSGPGAPSRQESVAASAAGPGPASRQASMSASAGAGPGAPSRQESSAAGASDAAAVPAEARAAEAPSAPEQPSPSSTAHGGEISLAPSAINSMAAPPPNLAAQLAAAEDLEEEEAFAEAPEAPASDAGIAGADAEAEDAGAEVEAGAGYGGAEPEDDDDLGSEPPLPRWDDDDDADEVLAAVAAAQGQGLEVH</sequence>
<feature type="compositionally biased region" description="Low complexity" evidence="2">
    <location>
        <begin position="626"/>
        <end position="636"/>
    </location>
</feature>
<feature type="compositionally biased region" description="Low complexity" evidence="2">
    <location>
        <begin position="650"/>
        <end position="668"/>
    </location>
</feature>
<dbReference type="InParanoid" id="A0A2K3CUY1"/>
<feature type="compositionally biased region" description="Low complexity" evidence="2">
    <location>
        <begin position="453"/>
        <end position="470"/>
    </location>
</feature>
<feature type="compositionally biased region" description="Low complexity" evidence="2">
    <location>
        <begin position="502"/>
        <end position="589"/>
    </location>
</feature>
<dbReference type="Gramene" id="PNW72089">
    <property type="protein sequence ID" value="PNW72089"/>
    <property type="gene ID" value="CHLRE_16g682850v5"/>
</dbReference>